<protein>
    <recommendedName>
        <fullName evidence="3">Polymer-forming cytoskeletal protein</fullName>
    </recommendedName>
</protein>
<comment type="caution">
    <text evidence="1">The sequence shown here is derived from an EMBL/GenBank/DDBJ whole genome shotgun (WGS) entry which is preliminary data.</text>
</comment>
<name>A0A3A1VI93_9BACL</name>
<dbReference type="RefSeq" id="WP_119597592.1">
    <property type="nucleotide sequence ID" value="NZ_QXQA01000001.1"/>
</dbReference>
<gene>
    <name evidence="1" type="ORF">D3P08_01160</name>
</gene>
<evidence type="ECO:0000313" key="2">
    <source>
        <dbReference type="Proteomes" id="UP000266482"/>
    </source>
</evidence>
<evidence type="ECO:0000313" key="1">
    <source>
        <dbReference type="EMBL" id="RIX60217.1"/>
    </source>
</evidence>
<sequence length="238" mass="25462">MIQTEKKERQPYALPKMKMNGIVQGAGGDYASVEVDGVGRIIGDVRAASHARMNGVITVEGSVSAFELAMDGKMKVEGGLRAGSARLDGMMKVGGPIVADSFKMSGMLTAEGNVEAEQLDIRGVVSLRGMVNAGSVEIGLSHRASEVEEIGGESVTVKRLKGSGWSWLWKWAVPQSDPVLTTALIEGDIVLLEHTHADIVRGRRVTIGKGCRIGRVEYREELNVHPGAIVRKEEKTGG</sequence>
<keyword evidence="2" id="KW-1185">Reference proteome</keyword>
<dbReference type="OrthoDB" id="1730007at2"/>
<reference evidence="1 2" key="1">
    <citation type="submission" date="2018-09" db="EMBL/GenBank/DDBJ databases">
        <title>Paenibacillus aracenensis nov. sp. isolated from a cave in southern Spain.</title>
        <authorList>
            <person name="Jurado V."/>
            <person name="Gutierrez-Patricio S."/>
            <person name="Gonzalez-Pimentel J.L."/>
            <person name="Miller A.Z."/>
            <person name="Laiz L."/>
            <person name="Saiz-Jimenez C."/>
        </authorList>
    </citation>
    <scope>NUCLEOTIDE SEQUENCE [LARGE SCALE GENOMIC DNA]</scope>
    <source>
        <strain evidence="1 2">DSM 22867</strain>
    </source>
</reference>
<evidence type="ECO:0008006" key="3">
    <source>
        <dbReference type="Google" id="ProtNLM"/>
    </source>
</evidence>
<organism evidence="1 2">
    <name type="scientific">Paenibacillus nanensis</name>
    <dbReference type="NCBI Taxonomy" id="393251"/>
    <lineage>
        <taxon>Bacteria</taxon>
        <taxon>Bacillati</taxon>
        <taxon>Bacillota</taxon>
        <taxon>Bacilli</taxon>
        <taxon>Bacillales</taxon>
        <taxon>Paenibacillaceae</taxon>
        <taxon>Paenibacillus</taxon>
    </lineage>
</organism>
<accession>A0A3A1VI93</accession>
<dbReference type="EMBL" id="QXQA01000001">
    <property type="protein sequence ID" value="RIX60217.1"/>
    <property type="molecule type" value="Genomic_DNA"/>
</dbReference>
<dbReference type="AlphaFoldDB" id="A0A3A1VI93"/>
<dbReference type="Proteomes" id="UP000266482">
    <property type="component" value="Unassembled WGS sequence"/>
</dbReference>
<proteinExistence type="predicted"/>